<dbReference type="NCBIfam" id="TIGR03589">
    <property type="entry name" value="PseB"/>
    <property type="match status" value="1"/>
</dbReference>
<dbReference type="Proteomes" id="UP000480350">
    <property type="component" value="Unassembled WGS sequence"/>
</dbReference>
<dbReference type="Pfam" id="PF02719">
    <property type="entry name" value="Polysacc_synt_2"/>
    <property type="match status" value="1"/>
</dbReference>
<dbReference type="Gene3D" id="3.40.50.720">
    <property type="entry name" value="NAD(P)-binding Rossmann-like Domain"/>
    <property type="match status" value="1"/>
</dbReference>
<dbReference type="RefSeq" id="WP_160765295.1">
    <property type="nucleotide sequence ID" value="NZ_WUPT01000003.1"/>
</dbReference>
<organism evidence="3 4">
    <name type="scientific">Kangsaoukella pontilimi</name>
    <dbReference type="NCBI Taxonomy" id="2691042"/>
    <lineage>
        <taxon>Bacteria</taxon>
        <taxon>Pseudomonadati</taxon>
        <taxon>Pseudomonadota</taxon>
        <taxon>Alphaproteobacteria</taxon>
        <taxon>Rhodobacterales</taxon>
        <taxon>Paracoccaceae</taxon>
        <taxon>Kangsaoukella</taxon>
    </lineage>
</organism>
<protein>
    <submittedName>
        <fullName evidence="3">UDP-N-acetylglucosamine 4,6-dehydratase (Inverting)</fullName>
        <ecNumber evidence="3">4.2.1.115</ecNumber>
    </submittedName>
</protein>
<dbReference type="SUPFAM" id="SSF51735">
    <property type="entry name" value="NAD(P)-binding Rossmann-fold domains"/>
    <property type="match status" value="1"/>
</dbReference>
<reference evidence="3 4" key="2">
    <citation type="submission" date="2020-03" db="EMBL/GenBank/DDBJ databases">
        <title>Kangsaoukella pontilimi gen. nov., sp. nov., a new member of the family Rhodobacteraceae isolated from a tidal mudflat.</title>
        <authorList>
            <person name="Kim I.S."/>
        </authorList>
    </citation>
    <scope>NUCLEOTIDE SEQUENCE [LARGE SCALE GENOMIC DNA]</scope>
    <source>
        <strain evidence="3 4">GH1-50</strain>
    </source>
</reference>
<keyword evidence="4" id="KW-1185">Reference proteome</keyword>
<evidence type="ECO:0000259" key="2">
    <source>
        <dbReference type="Pfam" id="PF02719"/>
    </source>
</evidence>
<evidence type="ECO:0000256" key="1">
    <source>
        <dbReference type="ARBA" id="ARBA00007430"/>
    </source>
</evidence>
<reference evidence="3 4" key="1">
    <citation type="submission" date="2019-12" db="EMBL/GenBank/DDBJ databases">
        <authorList>
            <person name="Lee S.D."/>
        </authorList>
    </citation>
    <scope>NUCLEOTIDE SEQUENCE [LARGE SCALE GENOMIC DNA]</scope>
    <source>
        <strain evidence="3 4">GH1-50</strain>
    </source>
</reference>
<dbReference type="EC" id="4.2.1.115" evidence="3"/>
<keyword evidence="3" id="KW-0456">Lyase</keyword>
<sequence>MFDDKSILVTGGTGSFGRRFIKTISENYNPRRLIVFSRDEYKQSVMQGHYDHPALRYFLGDIRDRERLMQAMEDVDIVVHAAALKQVPALEYNPSEAVKTNINGTQNVVDAALANNVAKVIALSTDKAAAPVNLYGATKLAAEKLALSANNVAGKRPTRVSVVRYGNVIGSRGSVIPLFQELRDKGADELTITDDKMTRYLMTLQQSVDFVTSCAARMWGGETFIPKIPSATIGTIAEAVAPGMKTRIIGIRPGEKLHEVLCLPDVAHQTIEFENHYVVKPSFTFRNIDVDYLTSANGETGTPVEQDFSYTSLNNDHYVTPEELRGIIDDAMPFDA</sequence>
<proteinExistence type="inferred from homology"/>
<gene>
    <name evidence="3" type="primary">pseB</name>
    <name evidence="3" type="ORF">GQ651_16085</name>
</gene>
<dbReference type="InterPro" id="IPR036291">
    <property type="entry name" value="NAD(P)-bd_dom_sf"/>
</dbReference>
<dbReference type="EMBL" id="WUPT01000003">
    <property type="protein sequence ID" value="MXQ09366.1"/>
    <property type="molecule type" value="Genomic_DNA"/>
</dbReference>
<dbReference type="CDD" id="cd05237">
    <property type="entry name" value="UDP_invert_4-6DH_SDR_e"/>
    <property type="match status" value="1"/>
</dbReference>
<dbReference type="InterPro" id="IPR003869">
    <property type="entry name" value="Polysac_CapD-like"/>
</dbReference>
<dbReference type="PANTHER" id="PTHR43318:SF2">
    <property type="entry name" value="UDP-N-ACETYLGLUCOSAMINE 4,6-DEHYDRATASE (INVERTING)"/>
    <property type="match status" value="1"/>
</dbReference>
<evidence type="ECO:0000313" key="3">
    <source>
        <dbReference type="EMBL" id="MXQ09366.1"/>
    </source>
</evidence>
<dbReference type="AlphaFoldDB" id="A0A7C9IT66"/>
<evidence type="ECO:0000313" key="4">
    <source>
        <dbReference type="Proteomes" id="UP000480350"/>
    </source>
</evidence>
<accession>A0A7C9IT66</accession>
<name>A0A7C9IT66_9RHOB</name>
<comment type="caution">
    <text evidence="3">The sequence shown here is derived from an EMBL/GenBank/DDBJ whole genome shotgun (WGS) entry which is preliminary data.</text>
</comment>
<feature type="domain" description="Polysaccharide biosynthesis protein CapD-like" evidence="2">
    <location>
        <begin position="7"/>
        <end position="280"/>
    </location>
</feature>
<dbReference type="PANTHER" id="PTHR43318">
    <property type="entry name" value="UDP-N-ACETYLGLUCOSAMINE 4,6-DEHYDRATASE"/>
    <property type="match status" value="1"/>
</dbReference>
<dbReference type="GO" id="GO:0016829">
    <property type="term" value="F:lyase activity"/>
    <property type="evidence" value="ECO:0007669"/>
    <property type="project" value="UniProtKB-KW"/>
</dbReference>
<dbReference type="InterPro" id="IPR051203">
    <property type="entry name" value="Polysaccharide_Synthase-Rel"/>
</dbReference>
<dbReference type="InterPro" id="IPR020025">
    <property type="entry name" value="PseB"/>
</dbReference>
<comment type="similarity">
    <text evidence="1">Belongs to the polysaccharide synthase family.</text>
</comment>